<dbReference type="PANTHER" id="PTHR42966:SF1">
    <property type="entry name" value="SIALIC ACID SYNTHASE"/>
    <property type="match status" value="1"/>
</dbReference>
<dbReference type="STRING" id="1802279.A3B34_00950"/>
<comment type="caution">
    <text evidence="2">The sequence shown here is derived from an EMBL/GenBank/DDBJ whole genome shotgun (WGS) entry which is preliminary data.</text>
</comment>
<reference evidence="2 3" key="1">
    <citation type="journal article" date="2016" name="Nat. Commun.">
        <title>Thousands of microbial genomes shed light on interconnected biogeochemical processes in an aquifer system.</title>
        <authorList>
            <person name="Anantharaman K."/>
            <person name="Brown C.T."/>
            <person name="Hug L.A."/>
            <person name="Sharon I."/>
            <person name="Castelle C.J."/>
            <person name="Probst A.J."/>
            <person name="Thomas B.C."/>
            <person name="Singh A."/>
            <person name="Wilkins M.J."/>
            <person name="Karaoz U."/>
            <person name="Brodie E.L."/>
            <person name="Williams K.H."/>
            <person name="Hubbard S.S."/>
            <person name="Banfield J.F."/>
        </authorList>
    </citation>
    <scope>NUCLEOTIDE SEQUENCE [LARGE SCALE GENOMIC DNA]</scope>
</reference>
<dbReference type="EMBL" id="MHQR01000009">
    <property type="protein sequence ID" value="OHA07985.1"/>
    <property type="molecule type" value="Genomic_DNA"/>
</dbReference>
<evidence type="ECO:0000313" key="2">
    <source>
        <dbReference type="EMBL" id="OHA07985.1"/>
    </source>
</evidence>
<gene>
    <name evidence="2" type="ORF">A3B34_00950</name>
</gene>
<dbReference type="GO" id="GO:0016051">
    <property type="term" value="P:carbohydrate biosynthetic process"/>
    <property type="evidence" value="ECO:0007669"/>
    <property type="project" value="InterPro"/>
</dbReference>
<dbReference type="InterPro" id="IPR051690">
    <property type="entry name" value="PseI-like"/>
</dbReference>
<accession>A0A1G2L8J7</accession>
<name>A0A1G2L8J7_9BACT</name>
<evidence type="ECO:0000259" key="1">
    <source>
        <dbReference type="Pfam" id="PF03102"/>
    </source>
</evidence>
<dbReference type="GO" id="GO:0047444">
    <property type="term" value="F:N-acylneuraminate-9-phosphate synthase activity"/>
    <property type="evidence" value="ECO:0007669"/>
    <property type="project" value="TreeGrafter"/>
</dbReference>
<dbReference type="InterPro" id="IPR013785">
    <property type="entry name" value="Aldolase_TIM"/>
</dbReference>
<protein>
    <recommendedName>
        <fullName evidence="1">PseI/NeuA/B-like domain-containing protein</fullName>
    </recommendedName>
</protein>
<dbReference type="AlphaFoldDB" id="A0A1G2L8J7"/>
<evidence type="ECO:0000313" key="3">
    <source>
        <dbReference type="Proteomes" id="UP000176510"/>
    </source>
</evidence>
<dbReference type="Gene3D" id="3.20.20.70">
    <property type="entry name" value="Aldolase class I"/>
    <property type="match status" value="1"/>
</dbReference>
<dbReference type="SUPFAM" id="SSF51569">
    <property type="entry name" value="Aldolase"/>
    <property type="match status" value="1"/>
</dbReference>
<dbReference type="Proteomes" id="UP000176510">
    <property type="component" value="Unassembled WGS sequence"/>
</dbReference>
<sequence>MAKIIVEVCQNHNGDRSVLRDMIHAARENGADIIKGQMIFSEDLTHRSRFDEGAEEDNGVRKAIKRPYTDEAARLAVLDLTEDDYRFFVEEVTRTGATPMMTVFARRRIPLAASLPWPAERMVKVASYDCASVPMIDELADSFDTLIVSTGATFDPEIEKTAAFLQERRKRFALLHCVTSYPNTLEMANLARMAWLRTLAPEVGWSDHTLVARDGIAAAKAALALGADYVERHFTILPADATKDGPISITPKLLKELCVFATMPRDAQMAAIEKEIPEWRMMYGSARREMTHTEMLNRDYYRGRFASRVNGEWISNWDTREAFSRSHA</sequence>
<dbReference type="InterPro" id="IPR013132">
    <property type="entry name" value="PseI/NeuA/B-like_N"/>
</dbReference>
<feature type="domain" description="PseI/NeuA/B-like" evidence="1">
    <location>
        <begin position="22"/>
        <end position="258"/>
    </location>
</feature>
<dbReference type="PANTHER" id="PTHR42966">
    <property type="entry name" value="N-ACETYLNEURAMINATE SYNTHASE"/>
    <property type="match status" value="1"/>
</dbReference>
<proteinExistence type="predicted"/>
<organism evidence="2 3">
    <name type="scientific">Candidatus Sungbacteria bacterium RIFCSPLOWO2_01_FULL_54_21</name>
    <dbReference type="NCBI Taxonomy" id="1802279"/>
    <lineage>
        <taxon>Bacteria</taxon>
        <taxon>Candidatus Sungiibacteriota</taxon>
    </lineage>
</organism>
<dbReference type="Pfam" id="PF03102">
    <property type="entry name" value="NeuB"/>
    <property type="match status" value="1"/>
</dbReference>